<dbReference type="InterPro" id="IPR021270">
    <property type="entry name" value="DUF2849"/>
</dbReference>
<accession>A0A5B8FI82</accession>
<proteinExistence type="predicted"/>
<protein>
    <submittedName>
        <fullName evidence="1">DUF2849 domain-containing protein</fullName>
    </submittedName>
</protein>
<reference evidence="1 2" key="1">
    <citation type="submission" date="2019-06" db="EMBL/GenBank/DDBJ databases">
        <title>Genome sequence of Rhodobacteraceae bacterium D4M1.</title>
        <authorList>
            <person name="Cao J."/>
        </authorList>
    </citation>
    <scope>NUCLEOTIDE SEQUENCE [LARGE SCALE GENOMIC DNA]</scope>
    <source>
        <strain evidence="1 2">D4M1</strain>
    </source>
</reference>
<name>A0A5B8FI82_9RHOB</name>
<dbReference type="KEGG" id="ppru:FDP22_14120"/>
<dbReference type="AlphaFoldDB" id="A0A5B8FI82"/>
<sequence length="104" mass="11442">MARAFRPVVLTANDLVEGDVVWWTGTVWSRDVAEAAVFETPEAAEAAEAALNTPEHAACTVGIVRVEVEMRDGAPFPTLRREQIRAERRPTFDYLPTSKVSEAA</sequence>
<evidence type="ECO:0000313" key="2">
    <source>
        <dbReference type="Proteomes" id="UP000305888"/>
    </source>
</evidence>
<organism evidence="1 2">
    <name type="scientific">Paroceanicella profunda</name>
    <dbReference type="NCBI Taxonomy" id="2579971"/>
    <lineage>
        <taxon>Bacteria</taxon>
        <taxon>Pseudomonadati</taxon>
        <taxon>Pseudomonadota</taxon>
        <taxon>Alphaproteobacteria</taxon>
        <taxon>Rhodobacterales</taxon>
        <taxon>Paracoccaceae</taxon>
        <taxon>Paroceanicella</taxon>
    </lineage>
</organism>
<keyword evidence="2" id="KW-1185">Reference proteome</keyword>
<dbReference type="RefSeq" id="WP_138574623.1">
    <property type="nucleotide sequence ID" value="NZ_CP040818.1"/>
</dbReference>
<evidence type="ECO:0000313" key="1">
    <source>
        <dbReference type="EMBL" id="QDL92818.1"/>
    </source>
</evidence>
<dbReference type="Proteomes" id="UP000305888">
    <property type="component" value="Chromosome"/>
</dbReference>
<dbReference type="OrthoDB" id="5738806at2"/>
<dbReference type="Pfam" id="PF11011">
    <property type="entry name" value="DUF2849"/>
    <property type="match status" value="1"/>
</dbReference>
<dbReference type="EMBL" id="CP040818">
    <property type="protein sequence ID" value="QDL92818.1"/>
    <property type="molecule type" value="Genomic_DNA"/>
</dbReference>
<gene>
    <name evidence="1" type="ORF">FDP22_14120</name>
</gene>